<dbReference type="PROSITE" id="PS51257">
    <property type="entry name" value="PROKAR_LIPOPROTEIN"/>
    <property type="match status" value="1"/>
</dbReference>
<keyword evidence="3" id="KW-0813">Transport</keyword>
<dbReference type="RefSeq" id="WP_075663437.1">
    <property type="nucleotide sequence ID" value="NZ_CP009247.1"/>
</dbReference>
<dbReference type="Pfam" id="PF01497">
    <property type="entry name" value="Peripla_BP_2"/>
    <property type="match status" value="1"/>
</dbReference>
<dbReference type="Proteomes" id="UP000185434">
    <property type="component" value="Chromosome"/>
</dbReference>
<organism evidence="7 8">
    <name type="scientific">Corynebacterium frankenforstense DSM 45800</name>
    <dbReference type="NCBI Taxonomy" id="1437875"/>
    <lineage>
        <taxon>Bacteria</taxon>
        <taxon>Bacillati</taxon>
        <taxon>Actinomycetota</taxon>
        <taxon>Actinomycetes</taxon>
        <taxon>Mycobacteriales</taxon>
        <taxon>Corynebacteriaceae</taxon>
        <taxon>Corynebacterium</taxon>
    </lineage>
</organism>
<dbReference type="PANTHER" id="PTHR30532">
    <property type="entry name" value="IRON III DICITRATE-BINDING PERIPLASMIC PROTEIN"/>
    <property type="match status" value="1"/>
</dbReference>
<dbReference type="KEGG" id="cfk:CFRA_03270"/>
<name>A0A1L7CRL4_9CORY</name>
<sequence>MAKIRHTLTALVAGAALVLTGCSSDGEGSGSSTSAAADGSATESTAAESVTVEDNEGEKTIEKPIESVAVLDNRSFEILDQWDVPITVAARKLVPSTLPDLKNDESILDVGNHKEPDLEQIVAGDPQLIVSGQRFQKYDEQIEQMNPQATLVEFEPREDKPLDEELTRHVENLGKIFDKEDEAQKLVDDFNKALQRAKDAYDGESTVMAVNVSGGDIGYVAPHVGRTYGPLFDLIGFKPALQIEHASSDHKGDDISVEAIADSNPDFMLVLDRDAAISSGEGSKPAKTVIEESTPLEGVTAVKDGHVYYAPEDTYTNENIITYTEILNGIADQLEAAQK</sequence>
<keyword evidence="8" id="KW-1185">Reference proteome</keyword>
<evidence type="ECO:0000256" key="5">
    <source>
        <dbReference type="SAM" id="MobiDB-lite"/>
    </source>
</evidence>
<dbReference type="AlphaFoldDB" id="A0A1L7CRL4"/>
<proteinExistence type="inferred from homology"/>
<evidence type="ECO:0000259" key="6">
    <source>
        <dbReference type="PROSITE" id="PS50983"/>
    </source>
</evidence>
<feature type="compositionally biased region" description="Low complexity" evidence="5">
    <location>
        <begin position="23"/>
        <end position="50"/>
    </location>
</feature>
<dbReference type="InterPro" id="IPR002491">
    <property type="entry name" value="ABC_transptr_periplasmic_BD"/>
</dbReference>
<evidence type="ECO:0000256" key="4">
    <source>
        <dbReference type="ARBA" id="ARBA00022729"/>
    </source>
</evidence>
<evidence type="ECO:0000256" key="1">
    <source>
        <dbReference type="ARBA" id="ARBA00004196"/>
    </source>
</evidence>
<evidence type="ECO:0000313" key="8">
    <source>
        <dbReference type="Proteomes" id="UP000185434"/>
    </source>
</evidence>
<feature type="region of interest" description="Disordered" evidence="5">
    <location>
        <begin position="23"/>
        <end position="57"/>
    </location>
</feature>
<dbReference type="STRING" id="1437875.CFRA_03270"/>
<dbReference type="InterPro" id="IPR051313">
    <property type="entry name" value="Bact_iron-sidero_bind"/>
</dbReference>
<comment type="subcellular location">
    <subcellularLocation>
        <location evidence="1">Cell envelope</location>
    </subcellularLocation>
</comment>
<gene>
    <name evidence="7" type="ORF">CFRA_03270</name>
</gene>
<dbReference type="GO" id="GO:1901678">
    <property type="term" value="P:iron coordination entity transport"/>
    <property type="evidence" value="ECO:0007669"/>
    <property type="project" value="UniProtKB-ARBA"/>
</dbReference>
<evidence type="ECO:0000313" key="7">
    <source>
        <dbReference type="EMBL" id="APT88459.1"/>
    </source>
</evidence>
<protein>
    <submittedName>
        <fullName evidence="7">Iron ABC transporter substrate-binding protein</fullName>
    </submittedName>
</protein>
<dbReference type="OrthoDB" id="63946at2"/>
<reference evidence="7 8" key="1">
    <citation type="submission" date="2014-08" db="EMBL/GenBank/DDBJ databases">
        <title>Complete genome sequence of Corynebacterium frankenforstense ST18(T) (=DSM 45800(T)), isolated from raw cow milk.</title>
        <authorList>
            <person name="Ruckert C."/>
            <person name="Albersmeier A."/>
            <person name="Winkler A."/>
            <person name="Lipski A."/>
            <person name="Kalinowski J."/>
        </authorList>
    </citation>
    <scope>NUCLEOTIDE SEQUENCE [LARGE SCALE GENOMIC DNA]</scope>
    <source>
        <strain evidence="7 8">ST18</strain>
    </source>
</reference>
<evidence type="ECO:0000256" key="3">
    <source>
        <dbReference type="ARBA" id="ARBA00022448"/>
    </source>
</evidence>
<dbReference type="GO" id="GO:0030288">
    <property type="term" value="C:outer membrane-bounded periplasmic space"/>
    <property type="evidence" value="ECO:0007669"/>
    <property type="project" value="TreeGrafter"/>
</dbReference>
<keyword evidence="4" id="KW-0732">Signal</keyword>
<dbReference type="PROSITE" id="PS50983">
    <property type="entry name" value="FE_B12_PBP"/>
    <property type="match status" value="1"/>
</dbReference>
<accession>A0A1L7CRL4</accession>
<dbReference type="EMBL" id="CP009247">
    <property type="protein sequence ID" value="APT88459.1"/>
    <property type="molecule type" value="Genomic_DNA"/>
</dbReference>
<dbReference type="PANTHER" id="PTHR30532:SF28">
    <property type="entry name" value="PETROBACTIN-BINDING PROTEIN YCLQ"/>
    <property type="match status" value="1"/>
</dbReference>
<feature type="domain" description="Fe/B12 periplasmic-binding" evidence="6">
    <location>
        <begin position="67"/>
        <end position="338"/>
    </location>
</feature>
<dbReference type="SUPFAM" id="SSF53807">
    <property type="entry name" value="Helical backbone' metal receptor"/>
    <property type="match status" value="1"/>
</dbReference>
<evidence type="ECO:0000256" key="2">
    <source>
        <dbReference type="ARBA" id="ARBA00008814"/>
    </source>
</evidence>
<comment type="similarity">
    <text evidence="2">Belongs to the bacterial solute-binding protein 8 family.</text>
</comment>
<dbReference type="Gene3D" id="3.40.50.1980">
    <property type="entry name" value="Nitrogenase molybdenum iron protein domain"/>
    <property type="match status" value="2"/>
</dbReference>